<evidence type="ECO:0000313" key="2">
    <source>
        <dbReference type="Proteomes" id="UP000277294"/>
    </source>
</evidence>
<name>A0A3P4B675_9BURK</name>
<dbReference type="OrthoDB" id="9154114at2"/>
<keyword evidence="2" id="KW-1185">Reference proteome</keyword>
<protein>
    <submittedName>
        <fullName evidence="1">Uncharacterized protein</fullName>
    </submittedName>
</protein>
<reference evidence="1 2" key="1">
    <citation type="submission" date="2018-10" db="EMBL/GenBank/DDBJ databases">
        <authorList>
            <person name="Criscuolo A."/>
        </authorList>
    </citation>
    <scope>NUCLEOTIDE SEQUENCE [LARGE SCALE GENOMIC DNA]</scope>
    <source>
        <strain evidence="1">DnA1</strain>
    </source>
</reference>
<proteinExistence type="predicted"/>
<dbReference type="AlphaFoldDB" id="A0A3P4B675"/>
<dbReference type="RefSeq" id="WP_124081167.1">
    <property type="nucleotide sequence ID" value="NZ_UWPJ01000027.1"/>
</dbReference>
<gene>
    <name evidence="1" type="ORF">PIGHUM_03657</name>
</gene>
<organism evidence="1 2">
    <name type="scientific">Pigmentiphaga humi</name>
    <dbReference type="NCBI Taxonomy" id="2478468"/>
    <lineage>
        <taxon>Bacteria</taxon>
        <taxon>Pseudomonadati</taxon>
        <taxon>Pseudomonadota</taxon>
        <taxon>Betaproteobacteria</taxon>
        <taxon>Burkholderiales</taxon>
        <taxon>Alcaligenaceae</taxon>
        <taxon>Pigmentiphaga</taxon>
    </lineage>
</organism>
<evidence type="ECO:0000313" key="1">
    <source>
        <dbReference type="EMBL" id="VCU71572.1"/>
    </source>
</evidence>
<accession>A0A3P4B675</accession>
<dbReference type="Proteomes" id="UP000277294">
    <property type="component" value="Unassembled WGS sequence"/>
</dbReference>
<dbReference type="EMBL" id="UWPJ01000027">
    <property type="protein sequence ID" value="VCU71572.1"/>
    <property type="molecule type" value="Genomic_DNA"/>
</dbReference>
<sequence length="227" mass="25337">MKALDDYFYDDAIERALERKRVNLITDYDLTTRPALIWQGRPAEPLGLDVSQEELKNTLGEGAEGKSTDNWWQGFYSGRRVAVVFDGLACSTSLAQYDAGWITQLHEDGQLLAGLWTFPQVQARNSDAPTLVLAEFHQSAFHDFVRLAEKIYRVAGHRGAVFVTCTMLQAHTLPMANNNGRTQVSPVKRQTLRWPVLTVGDTLSFAKAGEMMAARLMRAYGLTPTNA</sequence>